<dbReference type="PANTHER" id="PTHR47184:SF2">
    <property type="entry name" value="SYMPLEKIN"/>
    <property type="match status" value="1"/>
</dbReference>
<feature type="domain" description="Symplekin C-terminal" evidence="1">
    <location>
        <begin position="286"/>
        <end position="458"/>
    </location>
</feature>
<gene>
    <name evidence="2" type="ORF">KI387_042014</name>
</gene>
<dbReference type="AlphaFoldDB" id="A0AA38C959"/>
<evidence type="ECO:0000259" key="1">
    <source>
        <dbReference type="Pfam" id="PF12295"/>
    </source>
</evidence>
<evidence type="ECO:0000313" key="2">
    <source>
        <dbReference type="EMBL" id="KAH9292804.1"/>
    </source>
</evidence>
<dbReference type="Pfam" id="PF12295">
    <property type="entry name" value="Symplekin_C"/>
    <property type="match status" value="1"/>
</dbReference>
<keyword evidence="3" id="KW-1185">Reference proteome</keyword>
<dbReference type="InterPro" id="IPR022075">
    <property type="entry name" value="Symplekin_C"/>
</dbReference>
<feature type="non-terminal residue" evidence="2">
    <location>
        <position position="485"/>
    </location>
</feature>
<organism evidence="2 3">
    <name type="scientific">Taxus chinensis</name>
    <name type="common">Chinese yew</name>
    <name type="synonym">Taxus wallichiana var. chinensis</name>
    <dbReference type="NCBI Taxonomy" id="29808"/>
    <lineage>
        <taxon>Eukaryota</taxon>
        <taxon>Viridiplantae</taxon>
        <taxon>Streptophyta</taxon>
        <taxon>Embryophyta</taxon>
        <taxon>Tracheophyta</taxon>
        <taxon>Spermatophyta</taxon>
        <taxon>Pinopsida</taxon>
        <taxon>Pinidae</taxon>
        <taxon>Conifers II</taxon>
        <taxon>Cupressales</taxon>
        <taxon>Taxaceae</taxon>
        <taxon>Taxus</taxon>
    </lineage>
</organism>
<protein>
    <recommendedName>
        <fullName evidence="1">Symplekin C-terminal domain-containing protein</fullName>
    </recommendedName>
</protein>
<sequence length="485" mass="53533">MEGGAISETGSEEVMISPSSRRAKEFDVGMIGISIEDVLAIKDPIERAIPSITAGCQNSRGSPGRRTQIGAWVMDSVSGCVQARDSLVLNKSSLLEAFLTVTALHLQFTELILYSRSLSLTALLLQFTELQDLLKTSLFMTSIGNRRFQVGGPLKKDVFKTRVRTGYIPTGAGYVTGIVFRTRNIPCPCGQQCIRLKKYDPKLFVANKLYPLSYISQNIEEFATKMMLSVADGLQTADSMDIGELKMIGREAVQRHIPLLIRTIVLPGPSSELLRIISNPPAGSESLLMQLVTLPPEKFQAALARILQGSAHTGPALTPAEVLIAIHGIDPERDAIPLKKVTDACTACFEQRDVFTQQVLAKVLNQLISDSNWYLLFVQVEQTPLPLLFMRTVIQAIGAFPSLVEFIMEILSRLVSKQIWRFPKLWVGFLKCAYQTKPHSFHVLLQLPAAQLENALNKNSVLRAPLITHANNPNIRSTLPRSTLA</sequence>
<dbReference type="Proteomes" id="UP000824469">
    <property type="component" value="Unassembled WGS sequence"/>
</dbReference>
<proteinExistence type="predicted"/>
<comment type="caution">
    <text evidence="2">The sequence shown here is derived from an EMBL/GenBank/DDBJ whole genome shotgun (WGS) entry which is preliminary data.</text>
</comment>
<dbReference type="EMBL" id="JAHRHJ020002242">
    <property type="protein sequence ID" value="KAH9292804.1"/>
    <property type="molecule type" value="Genomic_DNA"/>
</dbReference>
<dbReference type="PANTHER" id="PTHR47184">
    <property type="entry name" value="PHOSPHATIDYLINOSITOL 3-AND 4-KINASE FAMILY PROTEIN-RELATED"/>
    <property type="match status" value="1"/>
</dbReference>
<evidence type="ECO:0000313" key="3">
    <source>
        <dbReference type="Proteomes" id="UP000824469"/>
    </source>
</evidence>
<name>A0AA38C959_TAXCH</name>
<accession>A0AA38C959</accession>
<reference evidence="2 3" key="1">
    <citation type="journal article" date="2021" name="Nat. Plants">
        <title>The Taxus genome provides insights into paclitaxel biosynthesis.</title>
        <authorList>
            <person name="Xiong X."/>
            <person name="Gou J."/>
            <person name="Liao Q."/>
            <person name="Li Y."/>
            <person name="Zhou Q."/>
            <person name="Bi G."/>
            <person name="Li C."/>
            <person name="Du R."/>
            <person name="Wang X."/>
            <person name="Sun T."/>
            <person name="Guo L."/>
            <person name="Liang H."/>
            <person name="Lu P."/>
            <person name="Wu Y."/>
            <person name="Zhang Z."/>
            <person name="Ro D.K."/>
            <person name="Shang Y."/>
            <person name="Huang S."/>
            <person name="Yan J."/>
        </authorList>
    </citation>
    <scope>NUCLEOTIDE SEQUENCE [LARGE SCALE GENOMIC DNA]</scope>
    <source>
        <strain evidence="2">Ta-2019</strain>
    </source>
</reference>